<keyword evidence="2" id="KW-1015">Disulfide bond</keyword>
<feature type="transmembrane region" description="Helical" evidence="4">
    <location>
        <begin position="68"/>
        <end position="93"/>
    </location>
</feature>
<keyword evidence="4" id="KW-0472">Membrane</keyword>
<evidence type="ECO:0000256" key="2">
    <source>
        <dbReference type="ARBA" id="ARBA00023157"/>
    </source>
</evidence>
<keyword evidence="7" id="KW-1185">Reference proteome</keyword>
<dbReference type="SMART" id="SM00034">
    <property type="entry name" value="CLECT"/>
    <property type="match status" value="1"/>
</dbReference>
<evidence type="ECO:0000256" key="3">
    <source>
        <dbReference type="ARBA" id="ARBA00023180"/>
    </source>
</evidence>
<evidence type="ECO:0000256" key="4">
    <source>
        <dbReference type="SAM" id="Phobius"/>
    </source>
</evidence>
<evidence type="ECO:0000313" key="7">
    <source>
        <dbReference type="Proteomes" id="UP001557470"/>
    </source>
</evidence>
<keyword evidence="3" id="KW-0325">Glycoprotein</keyword>
<keyword evidence="4" id="KW-0812">Transmembrane</keyword>
<dbReference type="SUPFAM" id="SSF56436">
    <property type="entry name" value="C-type lectin-like"/>
    <property type="match status" value="1"/>
</dbReference>
<sequence>MKLHLSNYYEFIFTIEATDPDEDVTYSEVRTGVKEQVNPGKGREPCCDELSSPVESKFVTPERGCWRFAMVILVCLCVVLLGLTITLGILYALQRTDFQVAEATFLAHISQMKENITELQQSKTNVTAVNNNLTSINAQLQTKIQNCTSNLTEVNNLLAIAQAKHCSSDWIFFNGSCYYFSNDIMTWKQSKYACIRDGGHLVIIESLQEQEFLRIKVGNPDYADSPWIGMTDQNTEGTWVWVDNTTLNNNNK</sequence>
<dbReference type="EMBL" id="JAGEUA010000007">
    <property type="protein sequence ID" value="KAL0970110.1"/>
    <property type="molecule type" value="Genomic_DNA"/>
</dbReference>
<comment type="caution">
    <text evidence="6">The sequence shown here is derived from an EMBL/GenBank/DDBJ whole genome shotgun (WGS) entry which is preliminary data.</text>
</comment>
<name>A0ABD0WEK8_UMBPY</name>
<evidence type="ECO:0000259" key="5">
    <source>
        <dbReference type="PROSITE" id="PS50041"/>
    </source>
</evidence>
<accession>A0ABD0WEK8</accession>
<evidence type="ECO:0000256" key="1">
    <source>
        <dbReference type="ARBA" id="ARBA00022734"/>
    </source>
</evidence>
<dbReference type="Gene3D" id="3.10.100.10">
    <property type="entry name" value="Mannose-Binding Protein A, subunit A"/>
    <property type="match status" value="1"/>
</dbReference>
<dbReference type="PROSITE" id="PS50041">
    <property type="entry name" value="C_TYPE_LECTIN_2"/>
    <property type="match status" value="1"/>
</dbReference>
<dbReference type="AlphaFoldDB" id="A0ABD0WEK8"/>
<organism evidence="6 7">
    <name type="scientific">Umbra pygmaea</name>
    <name type="common">Eastern mudminnow</name>
    <dbReference type="NCBI Taxonomy" id="75934"/>
    <lineage>
        <taxon>Eukaryota</taxon>
        <taxon>Metazoa</taxon>
        <taxon>Chordata</taxon>
        <taxon>Craniata</taxon>
        <taxon>Vertebrata</taxon>
        <taxon>Euteleostomi</taxon>
        <taxon>Actinopterygii</taxon>
        <taxon>Neopterygii</taxon>
        <taxon>Teleostei</taxon>
        <taxon>Protacanthopterygii</taxon>
        <taxon>Esociformes</taxon>
        <taxon>Umbridae</taxon>
        <taxon>Umbra</taxon>
    </lineage>
</organism>
<reference evidence="6 7" key="1">
    <citation type="submission" date="2024-06" db="EMBL/GenBank/DDBJ databases">
        <authorList>
            <person name="Pan Q."/>
            <person name="Wen M."/>
            <person name="Jouanno E."/>
            <person name="Zahm M."/>
            <person name="Klopp C."/>
            <person name="Cabau C."/>
            <person name="Louis A."/>
            <person name="Berthelot C."/>
            <person name="Parey E."/>
            <person name="Roest Crollius H."/>
            <person name="Montfort J."/>
            <person name="Robinson-Rechavi M."/>
            <person name="Bouchez O."/>
            <person name="Lampietro C."/>
            <person name="Lopez Roques C."/>
            <person name="Donnadieu C."/>
            <person name="Postlethwait J."/>
            <person name="Bobe J."/>
            <person name="Verreycken H."/>
            <person name="Guiguen Y."/>
        </authorList>
    </citation>
    <scope>NUCLEOTIDE SEQUENCE [LARGE SCALE GENOMIC DNA]</scope>
    <source>
        <strain evidence="6">Up_M1</strain>
        <tissue evidence="6">Testis</tissue>
    </source>
</reference>
<evidence type="ECO:0000313" key="6">
    <source>
        <dbReference type="EMBL" id="KAL0970110.1"/>
    </source>
</evidence>
<dbReference type="InterPro" id="IPR001304">
    <property type="entry name" value="C-type_lectin-like"/>
</dbReference>
<dbReference type="GO" id="GO:0030246">
    <property type="term" value="F:carbohydrate binding"/>
    <property type="evidence" value="ECO:0007669"/>
    <property type="project" value="UniProtKB-KW"/>
</dbReference>
<dbReference type="InterPro" id="IPR016186">
    <property type="entry name" value="C-type_lectin-like/link_sf"/>
</dbReference>
<dbReference type="PANTHER" id="PTHR46490">
    <property type="entry name" value="C-TYPE LECTIN DOMAIN FAMILY 12 MEMBER A-RELATED"/>
    <property type="match status" value="1"/>
</dbReference>
<gene>
    <name evidence="6" type="ORF">UPYG_G00237260</name>
</gene>
<dbReference type="PANTHER" id="PTHR46490:SF6">
    <property type="entry name" value="ASIALOGLYCOPROTEIN RECEPTOR 1-LIKE-RELATED"/>
    <property type="match status" value="1"/>
</dbReference>
<dbReference type="Pfam" id="PF00059">
    <property type="entry name" value="Lectin_C"/>
    <property type="match status" value="1"/>
</dbReference>
<dbReference type="InterPro" id="IPR052309">
    <property type="entry name" value="C-type_Lectin_Domain_Fam1"/>
</dbReference>
<dbReference type="Proteomes" id="UP001557470">
    <property type="component" value="Unassembled WGS sequence"/>
</dbReference>
<feature type="domain" description="C-type lectin" evidence="5">
    <location>
        <begin position="173"/>
        <end position="252"/>
    </location>
</feature>
<keyword evidence="4" id="KW-1133">Transmembrane helix</keyword>
<keyword evidence="1" id="KW-0430">Lectin</keyword>
<proteinExistence type="predicted"/>
<dbReference type="InterPro" id="IPR016187">
    <property type="entry name" value="CTDL_fold"/>
</dbReference>
<protein>
    <recommendedName>
        <fullName evidence="5">C-type lectin domain-containing protein</fullName>
    </recommendedName>
</protein>